<keyword evidence="1" id="KW-0472">Membrane</keyword>
<evidence type="ECO:0000313" key="2">
    <source>
        <dbReference type="EMBL" id="GFA72107.1"/>
    </source>
</evidence>
<feature type="transmembrane region" description="Helical" evidence="1">
    <location>
        <begin position="46"/>
        <end position="67"/>
    </location>
</feature>
<keyword evidence="1" id="KW-0812">Transmembrane</keyword>
<feature type="non-terminal residue" evidence="2">
    <location>
        <position position="1"/>
    </location>
</feature>
<dbReference type="EMBL" id="BKCJ010475338">
    <property type="protein sequence ID" value="GFA72107.1"/>
    <property type="molecule type" value="Genomic_DNA"/>
</dbReference>
<accession>A0A699K4Z4</accession>
<organism evidence="2">
    <name type="scientific">Tanacetum cinerariifolium</name>
    <name type="common">Dalmatian daisy</name>
    <name type="synonym">Chrysanthemum cinerariifolium</name>
    <dbReference type="NCBI Taxonomy" id="118510"/>
    <lineage>
        <taxon>Eukaryota</taxon>
        <taxon>Viridiplantae</taxon>
        <taxon>Streptophyta</taxon>
        <taxon>Embryophyta</taxon>
        <taxon>Tracheophyta</taxon>
        <taxon>Spermatophyta</taxon>
        <taxon>Magnoliopsida</taxon>
        <taxon>eudicotyledons</taxon>
        <taxon>Gunneridae</taxon>
        <taxon>Pentapetalae</taxon>
        <taxon>asterids</taxon>
        <taxon>campanulids</taxon>
        <taxon>Asterales</taxon>
        <taxon>Asteraceae</taxon>
        <taxon>Asteroideae</taxon>
        <taxon>Anthemideae</taxon>
        <taxon>Anthemidinae</taxon>
        <taxon>Tanacetum</taxon>
    </lineage>
</organism>
<sequence>NDDEPNASSVFCRGYRTGLLLQPRYLGEWKDGRERESLASAPSTGAPMALINASAAMMIVYCVLCVVY</sequence>
<protein>
    <submittedName>
        <fullName evidence="2">Uncharacterized protein</fullName>
    </submittedName>
</protein>
<name>A0A699K4Z4_TANCI</name>
<comment type="caution">
    <text evidence="2">The sequence shown here is derived from an EMBL/GenBank/DDBJ whole genome shotgun (WGS) entry which is preliminary data.</text>
</comment>
<reference evidence="2" key="1">
    <citation type="journal article" date="2019" name="Sci. Rep.">
        <title>Draft genome of Tanacetum cinerariifolium, the natural source of mosquito coil.</title>
        <authorList>
            <person name="Yamashiro T."/>
            <person name="Shiraishi A."/>
            <person name="Satake H."/>
            <person name="Nakayama K."/>
        </authorList>
    </citation>
    <scope>NUCLEOTIDE SEQUENCE</scope>
</reference>
<evidence type="ECO:0000256" key="1">
    <source>
        <dbReference type="SAM" id="Phobius"/>
    </source>
</evidence>
<gene>
    <name evidence="2" type="ORF">Tci_644079</name>
</gene>
<dbReference type="AlphaFoldDB" id="A0A699K4Z4"/>
<proteinExistence type="predicted"/>
<keyword evidence="1" id="KW-1133">Transmembrane helix</keyword>